<evidence type="ECO:0000313" key="4">
    <source>
        <dbReference type="Proteomes" id="UP001521116"/>
    </source>
</evidence>
<feature type="region of interest" description="Disordered" evidence="2">
    <location>
        <begin position="1"/>
        <end position="21"/>
    </location>
</feature>
<dbReference type="Proteomes" id="UP001521116">
    <property type="component" value="Unassembled WGS sequence"/>
</dbReference>
<dbReference type="EMBL" id="JAJVDC020000230">
    <property type="protein sequence ID" value="KAL1617549.1"/>
    <property type="molecule type" value="Genomic_DNA"/>
</dbReference>
<dbReference type="PANTHER" id="PTHR31642">
    <property type="entry name" value="TRICHOTHECENE 3-O-ACETYLTRANSFERASE"/>
    <property type="match status" value="1"/>
</dbReference>
<dbReference type="Gene3D" id="3.30.559.10">
    <property type="entry name" value="Chloramphenicol acetyltransferase-like domain"/>
    <property type="match status" value="2"/>
</dbReference>
<evidence type="ECO:0000313" key="3">
    <source>
        <dbReference type="EMBL" id="KAL1617549.1"/>
    </source>
</evidence>
<dbReference type="InterPro" id="IPR050317">
    <property type="entry name" value="Plant_Fungal_Acyltransferase"/>
</dbReference>
<gene>
    <name evidence="3" type="ORF">SLS56_010952</name>
</gene>
<sequence length="483" mass="51934">MDTPDNSKQSEARYDWSNVKDGPNGDIDDDVLRMALEPLPETYSKGLHAEKILRLGVFDQTMLRKDIPLVFCFSMPDQRKETLQLATAVLRYGLQVALQRWPFLAGRLHEENEENSPRKNLLELRYTDPPTDVVQSGVFHAQTVRSLRTFQELSDMGMPPSALDGFLLTGRTQSSSLDLSLPVLKVQANFIEGGLLLAFAFAHPVLDGVSLQHFFDHFSHCTRQMPVDEGKPSAIRAHVLSPNGPLAATAPAEIHPRILPTFQSPLPPSPPADICPEFNPNPTPTRHIDNGPPTARIFTFPAQLITNLKTAITAHIHAHHLPGWISTHDALSALLWTAIARARAPRLPATIRFCCTANARPALALPPTYIGNAVAYALATLPAATLTTSPSILHTPTLTAAALAIRAALVAATAPAHARARLARVAAAPDVAAVPVALAAAVGMECAGVFLTSWVAFGADAVWGVPGVEGDARARRGARARGA</sequence>
<evidence type="ECO:0000256" key="2">
    <source>
        <dbReference type="SAM" id="MobiDB-lite"/>
    </source>
</evidence>
<evidence type="ECO:0008006" key="5">
    <source>
        <dbReference type="Google" id="ProtNLM"/>
    </source>
</evidence>
<protein>
    <recommendedName>
        <fullName evidence="5">Trichothecene 3-O-acetyltransferase</fullName>
    </recommendedName>
</protein>
<reference evidence="3 4" key="1">
    <citation type="submission" date="2024-02" db="EMBL/GenBank/DDBJ databases">
        <title>De novo assembly and annotation of 12 fungi associated with fruit tree decline syndrome in Ontario, Canada.</title>
        <authorList>
            <person name="Sulman M."/>
            <person name="Ellouze W."/>
            <person name="Ilyukhin E."/>
        </authorList>
    </citation>
    <scope>NUCLEOTIDE SEQUENCE [LARGE SCALE GENOMIC DNA]</scope>
    <source>
        <strain evidence="3 4">M1-105</strain>
    </source>
</reference>
<proteinExistence type="predicted"/>
<dbReference type="InterPro" id="IPR023213">
    <property type="entry name" value="CAT-like_dom_sf"/>
</dbReference>
<organism evidence="3 4">
    <name type="scientific">Neofusicoccum ribis</name>
    <dbReference type="NCBI Taxonomy" id="45134"/>
    <lineage>
        <taxon>Eukaryota</taxon>
        <taxon>Fungi</taxon>
        <taxon>Dikarya</taxon>
        <taxon>Ascomycota</taxon>
        <taxon>Pezizomycotina</taxon>
        <taxon>Dothideomycetes</taxon>
        <taxon>Dothideomycetes incertae sedis</taxon>
        <taxon>Botryosphaeriales</taxon>
        <taxon>Botryosphaeriaceae</taxon>
        <taxon>Neofusicoccum</taxon>
    </lineage>
</organism>
<evidence type="ECO:0000256" key="1">
    <source>
        <dbReference type="ARBA" id="ARBA00022679"/>
    </source>
</evidence>
<name>A0ABR3SD18_9PEZI</name>
<dbReference type="PANTHER" id="PTHR31642:SF310">
    <property type="entry name" value="FATTY ALCOHOL:CAFFEOYL-COA ACYLTRANSFERASE"/>
    <property type="match status" value="1"/>
</dbReference>
<comment type="caution">
    <text evidence="3">The sequence shown here is derived from an EMBL/GenBank/DDBJ whole genome shotgun (WGS) entry which is preliminary data.</text>
</comment>
<accession>A0ABR3SD18</accession>
<dbReference type="Pfam" id="PF02458">
    <property type="entry name" value="Transferase"/>
    <property type="match status" value="1"/>
</dbReference>
<keyword evidence="4" id="KW-1185">Reference proteome</keyword>
<keyword evidence="1" id="KW-0808">Transferase</keyword>